<reference evidence="2 4" key="1">
    <citation type="submission" date="2008-03" db="EMBL/GenBank/DDBJ databases">
        <title>Annotation of Ixodes scapularis.</title>
        <authorList>
            <consortium name="Ixodes scapularis Genome Project Consortium"/>
            <person name="Caler E."/>
            <person name="Hannick L.I."/>
            <person name="Bidwell S."/>
            <person name="Joardar V."/>
            <person name="Thiagarajan M."/>
            <person name="Amedeo P."/>
            <person name="Galinsky K.J."/>
            <person name="Schobel S."/>
            <person name="Inman J."/>
            <person name="Hostetler J."/>
            <person name="Miller J."/>
            <person name="Hammond M."/>
            <person name="Megy K."/>
            <person name="Lawson D."/>
            <person name="Kodira C."/>
            <person name="Sutton G."/>
            <person name="Meyer J."/>
            <person name="Hill C.A."/>
            <person name="Birren B."/>
            <person name="Nene V."/>
            <person name="Collins F."/>
            <person name="Alarcon-Chaidez F."/>
            <person name="Wikel S."/>
            <person name="Strausberg R."/>
        </authorList>
    </citation>
    <scope>NUCLEOTIDE SEQUENCE [LARGE SCALE GENOMIC DNA]</scope>
    <source>
        <strain evidence="4">Wikel</strain>
        <strain evidence="2">Wikel colony</strain>
    </source>
</reference>
<evidence type="ECO:0000313" key="3">
    <source>
        <dbReference type="EnsemblMetazoa" id="ISCW019997-PA"/>
    </source>
</evidence>
<dbReference type="PaxDb" id="6945-B7PS98"/>
<dbReference type="VEuPathDB" id="VectorBase:ISCI019997"/>
<dbReference type="EMBL" id="DS777442">
    <property type="protein sequence ID" value="EEC09470.1"/>
    <property type="molecule type" value="Genomic_DNA"/>
</dbReference>
<feature type="non-terminal residue" evidence="2">
    <location>
        <position position="1"/>
    </location>
</feature>
<reference evidence="3" key="2">
    <citation type="submission" date="2020-05" db="UniProtKB">
        <authorList>
            <consortium name="EnsemblMetazoa"/>
        </authorList>
    </citation>
    <scope>IDENTIFICATION</scope>
    <source>
        <strain evidence="3">wikel</strain>
    </source>
</reference>
<organism>
    <name type="scientific">Ixodes scapularis</name>
    <name type="common">Black-legged tick</name>
    <name type="synonym">Deer tick</name>
    <dbReference type="NCBI Taxonomy" id="6945"/>
    <lineage>
        <taxon>Eukaryota</taxon>
        <taxon>Metazoa</taxon>
        <taxon>Ecdysozoa</taxon>
        <taxon>Arthropoda</taxon>
        <taxon>Chelicerata</taxon>
        <taxon>Arachnida</taxon>
        <taxon>Acari</taxon>
        <taxon>Parasitiformes</taxon>
        <taxon>Ixodida</taxon>
        <taxon>Ixodoidea</taxon>
        <taxon>Ixodidae</taxon>
        <taxon>Ixodinae</taxon>
        <taxon>Ixodes</taxon>
    </lineage>
</organism>
<feature type="region of interest" description="Disordered" evidence="1">
    <location>
        <begin position="1"/>
        <end position="50"/>
    </location>
</feature>
<dbReference type="VEuPathDB" id="VectorBase:ISCW019997"/>
<protein>
    <submittedName>
        <fullName evidence="2 3">Uncharacterized protein</fullName>
    </submittedName>
</protein>
<dbReference type="EMBL" id="ABJB010737301">
    <property type="status" value="NOT_ANNOTATED_CDS"/>
    <property type="molecule type" value="Genomic_DNA"/>
</dbReference>
<accession>B7PS98</accession>
<name>B7PS98_IXOSC</name>
<dbReference type="Proteomes" id="UP000001555">
    <property type="component" value="Unassembled WGS sequence"/>
</dbReference>
<feature type="non-terminal residue" evidence="2">
    <location>
        <position position="50"/>
    </location>
</feature>
<dbReference type="EnsemblMetazoa" id="ISCW019997-RA">
    <property type="protein sequence ID" value="ISCW019997-PA"/>
    <property type="gene ID" value="ISCW019997"/>
</dbReference>
<dbReference type="AlphaFoldDB" id="B7PS98"/>
<dbReference type="InParanoid" id="B7PS98"/>
<evidence type="ECO:0000313" key="2">
    <source>
        <dbReference type="EMBL" id="EEC09470.1"/>
    </source>
</evidence>
<gene>
    <name evidence="2" type="ORF">IscW_ISCW019997</name>
</gene>
<evidence type="ECO:0000313" key="4">
    <source>
        <dbReference type="Proteomes" id="UP000001555"/>
    </source>
</evidence>
<evidence type="ECO:0000256" key="1">
    <source>
        <dbReference type="SAM" id="MobiDB-lite"/>
    </source>
</evidence>
<sequence>SRGRKRPQSSQRGKLLAISSPPILERGTQLKESSAERRAPDEKEQKRSSS</sequence>
<proteinExistence type="predicted"/>
<dbReference type="HOGENOM" id="CLU_3130181_0_0_1"/>
<feature type="compositionally biased region" description="Basic and acidic residues" evidence="1">
    <location>
        <begin position="33"/>
        <end position="50"/>
    </location>
</feature>
<keyword evidence="4" id="KW-1185">Reference proteome</keyword>